<dbReference type="STRING" id="279113.CPter91_1349"/>
<evidence type="ECO:0000313" key="2">
    <source>
        <dbReference type="EMBL" id="AMP03730.1"/>
    </source>
</evidence>
<dbReference type="RefSeq" id="WP_061938441.1">
    <property type="nucleotide sequence ID" value="NZ_CP013234.1"/>
</dbReference>
<evidence type="ECO:0000313" key="3">
    <source>
        <dbReference type="Proteomes" id="UP000074561"/>
    </source>
</evidence>
<organism evidence="2 3">
    <name type="scientific">Collimonas pratensis</name>
    <dbReference type="NCBI Taxonomy" id="279113"/>
    <lineage>
        <taxon>Bacteria</taxon>
        <taxon>Pseudomonadati</taxon>
        <taxon>Pseudomonadota</taxon>
        <taxon>Betaproteobacteria</taxon>
        <taxon>Burkholderiales</taxon>
        <taxon>Oxalobacteraceae</taxon>
        <taxon>Collimonas</taxon>
    </lineage>
</organism>
<name>A0A127Q0X8_9BURK</name>
<dbReference type="AlphaFoldDB" id="A0A127Q0X8"/>
<dbReference type="OrthoDB" id="6592373at2"/>
<sequence>MNPYFFRLLLCAAVGMLPALHAHAEQAAGGRAAVRPDGFGTQLPQGFTKELLLNQLAPGRDPARAVLTGAKPWPQRPGWYVAVACLAPNPETAAQILKNHPSSCDAFRGNEENEIWFGVFEYSAGMTPRLIAKTETVLVDPHSDAAGGTQDNTDDFPGSWLRFDLAPYQLREGDYAFGVRAMQFQGYAGGGASYESLYLLHIDGKSLRLVFSELMASEEDIAGEWHKDGTRSHDISSSGSFLNVLPSMTDGFHDLQLRERHGKSRQTFHWSPSAKAYEAQ</sequence>
<dbReference type="PATRIC" id="fig|279113.9.peg.1343"/>
<proteinExistence type="predicted"/>
<dbReference type="Proteomes" id="UP000074561">
    <property type="component" value="Chromosome"/>
</dbReference>
<accession>A0A127Q0X8</accession>
<dbReference type="EMBL" id="CP013234">
    <property type="protein sequence ID" value="AMP03730.1"/>
    <property type="molecule type" value="Genomic_DNA"/>
</dbReference>
<keyword evidence="1" id="KW-0732">Signal</keyword>
<reference evidence="2 3" key="1">
    <citation type="submission" date="2015-11" db="EMBL/GenBank/DDBJ databases">
        <title>Exploring the genomic traits of fungus-feeding bacterial genus Collimonas.</title>
        <authorList>
            <person name="Song C."/>
            <person name="Schmidt R."/>
            <person name="de Jager V."/>
            <person name="Krzyzanowska D."/>
            <person name="Jongedijk E."/>
            <person name="Cankar K."/>
            <person name="Beekwilder J."/>
            <person name="van Veen A."/>
            <person name="de Boer W."/>
            <person name="van Veen J.A."/>
            <person name="Garbeva P."/>
        </authorList>
    </citation>
    <scope>NUCLEOTIDE SEQUENCE [LARGE SCALE GENOMIC DNA]</scope>
    <source>
        <strain evidence="2 3">Ter91</strain>
    </source>
</reference>
<protein>
    <submittedName>
        <fullName evidence="2">Uncharacterized protein</fullName>
    </submittedName>
</protein>
<evidence type="ECO:0000256" key="1">
    <source>
        <dbReference type="SAM" id="SignalP"/>
    </source>
</evidence>
<feature type="signal peptide" evidence="1">
    <location>
        <begin position="1"/>
        <end position="24"/>
    </location>
</feature>
<gene>
    <name evidence="2" type="ORF">CPter91_1349</name>
</gene>
<feature type="chain" id="PRO_5007277378" evidence="1">
    <location>
        <begin position="25"/>
        <end position="280"/>
    </location>
</feature>
<dbReference type="KEGG" id="cpra:CPter91_1349"/>